<name>A0ABY2HH36_9HYPO</name>
<dbReference type="Proteomes" id="UP001642720">
    <property type="component" value="Unassembled WGS sequence"/>
</dbReference>
<proteinExistence type="predicted"/>
<sequence length="395" mass="43547">MAPDSEASTTQIQGIATRAKKKALPPRQDDTISPTITHMVSRYLSAITSEAKVASSFSVAMTALRFYNVDFVRRFVMVDNEDSAMMFSSCLLVGYARHTALTGQGTSTTLLELKSQVMRHLTSKMNSPEGLLSPRSLVAILALGAPIVCLVSGDFPRGLSIREYINVTLEEVYLCNEESAVAALSSYSEQGVHRQAPRRLFLRTKANFQDGDSIALLQYISNFMKLWVLFLSSALDSLLTSWTSSIAIEAADYSSTPSADIETPFPVAGSSQDCPITVQWTSPLTPQWVDKSSTVHIESQMLLLARLVHNWLATFPEDGKHGSGFTGEILQTRADLHQRIESFTPSAKAQSEEAEAMYECCRRATLVLLAVEKLRIPIYTAAKHANQTKDYETFP</sequence>
<evidence type="ECO:0000313" key="1">
    <source>
        <dbReference type="EMBL" id="TFB06972.1"/>
    </source>
</evidence>
<dbReference type="RefSeq" id="XP_073563173.1">
    <property type="nucleotide sequence ID" value="XM_073698755.1"/>
</dbReference>
<evidence type="ECO:0000313" key="2">
    <source>
        <dbReference type="Proteomes" id="UP001642720"/>
    </source>
</evidence>
<evidence type="ECO:0008006" key="3">
    <source>
        <dbReference type="Google" id="ProtNLM"/>
    </source>
</evidence>
<comment type="caution">
    <text evidence="1">The sequence shown here is derived from an EMBL/GenBank/DDBJ whole genome shotgun (WGS) entry which is preliminary data.</text>
</comment>
<dbReference type="EMBL" id="PPTA01000001">
    <property type="protein sequence ID" value="TFB06972.1"/>
    <property type="molecule type" value="Genomic_DNA"/>
</dbReference>
<organism evidence="1 2">
    <name type="scientific">Trichoderma ghanense</name>
    <dbReference type="NCBI Taxonomy" id="65468"/>
    <lineage>
        <taxon>Eukaryota</taxon>
        <taxon>Fungi</taxon>
        <taxon>Dikarya</taxon>
        <taxon>Ascomycota</taxon>
        <taxon>Pezizomycotina</taxon>
        <taxon>Sordariomycetes</taxon>
        <taxon>Hypocreomycetidae</taxon>
        <taxon>Hypocreales</taxon>
        <taxon>Hypocreaceae</taxon>
        <taxon>Trichoderma</taxon>
    </lineage>
</organism>
<dbReference type="GeneID" id="300573205"/>
<gene>
    <name evidence="1" type="ORF">CCMA1212_001324</name>
</gene>
<keyword evidence="2" id="KW-1185">Reference proteome</keyword>
<reference evidence="1 2" key="1">
    <citation type="submission" date="2018-01" db="EMBL/GenBank/DDBJ databases">
        <title>Genome characterization of the sugarcane-associated fungus Trichoderma ghanense CCMA-1212 and their application in lignocelulose bioconversion.</title>
        <authorList>
            <person name="Steindorff A.S."/>
            <person name="Mendes T.D."/>
            <person name="Vilela E.S.D."/>
            <person name="Rodrigues D.S."/>
            <person name="Formighieri E.F."/>
            <person name="Melo I.S."/>
            <person name="Favaro L.C.L."/>
        </authorList>
    </citation>
    <scope>NUCLEOTIDE SEQUENCE [LARGE SCALE GENOMIC DNA]</scope>
    <source>
        <strain evidence="1 2">CCMA-1212</strain>
    </source>
</reference>
<accession>A0ABY2HH36</accession>
<protein>
    <recommendedName>
        <fullName evidence="3">Transcription factor domain-containing protein</fullName>
    </recommendedName>
</protein>